<feature type="compositionally biased region" description="Basic residues" evidence="1">
    <location>
        <begin position="67"/>
        <end position="76"/>
    </location>
</feature>
<dbReference type="EMBL" id="JBBCAQ010000003">
    <property type="protein sequence ID" value="KAK7604787.1"/>
    <property type="molecule type" value="Genomic_DNA"/>
</dbReference>
<proteinExistence type="predicted"/>
<evidence type="ECO:0000313" key="3">
    <source>
        <dbReference type="Proteomes" id="UP001367676"/>
    </source>
</evidence>
<reference evidence="2 3" key="1">
    <citation type="submission" date="2024-03" db="EMBL/GenBank/DDBJ databases">
        <title>Adaptation during the transition from Ophiocordyceps entomopathogen to insect associate is accompanied by gene loss and intensified selection.</title>
        <authorList>
            <person name="Ward C.M."/>
            <person name="Onetto C.A."/>
            <person name="Borneman A.R."/>
        </authorList>
    </citation>
    <scope>NUCLEOTIDE SEQUENCE [LARGE SCALE GENOMIC DNA]</scope>
    <source>
        <strain evidence="2">AWRI1</strain>
        <tissue evidence="2">Single Adult Female</tissue>
    </source>
</reference>
<gene>
    <name evidence="2" type="ORF">V9T40_005973</name>
</gene>
<dbReference type="AlphaFoldDB" id="A0AAN9YB69"/>
<evidence type="ECO:0000256" key="1">
    <source>
        <dbReference type="SAM" id="MobiDB-lite"/>
    </source>
</evidence>
<feature type="region of interest" description="Disordered" evidence="1">
    <location>
        <begin position="63"/>
        <end position="113"/>
    </location>
</feature>
<accession>A0AAN9YB69</accession>
<organism evidence="2 3">
    <name type="scientific">Parthenolecanium corni</name>
    <dbReference type="NCBI Taxonomy" id="536013"/>
    <lineage>
        <taxon>Eukaryota</taxon>
        <taxon>Metazoa</taxon>
        <taxon>Ecdysozoa</taxon>
        <taxon>Arthropoda</taxon>
        <taxon>Hexapoda</taxon>
        <taxon>Insecta</taxon>
        <taxon>Pterygota</taxon>
        <taxon>Neoptera</taxon>
        <taxon>Paraneoptera</taxon>
        <taxon>Hemiptera</taxon>
        <taxon>Sternorrhyncha</taxon>
        <taxon>Coccoidea</taxon>
        <taxon>Coccidae</taxon>
        <taxon>Parthenolecanium</taxon>
    </lineage>
</organism>
<sequence>MTTITTDTATRPTAHDTPTAWSFESATAAQRALNPIAEETAHNLSPQLDRQFPVETVLTRTVILQRSPKKPSPKRTSKTDPASAALNVTAPPTIAAGASGAKSKKRARTKPTPCVSADCRLGKKILTAPVDEENVDTVGKGDLQEERMRFDRCAGIDTTPRTREFKRTIFSKIAEESFKVRRVRRKKAKPAPIKGKVKTTKAAQLRFKYIRNQDVSSSMTEAHMKKYRKPPFKTVGVFRVCYEKLSEKLEKLKIRRGRSKSPAKKKTRTKKK</sequence>
<keyword evidence="3" id="KW-1185">Reference proteome</keyword>
<dbReference type="Proteomes" id="UP001367676">
    <property type="component" value="Unassembled WGS sequence"/>
</dbReference>
<feature type="region of interest" description="Disordered" evidence="1">
    <location>
        <begin position="252"/>
        <end position="272"/>
    </location>
</feature>
<protein>
    <submittedName>
        <fullName evidence="2">Uncharacterized protein</fullName>
    </submittedName>
</protein>
<feature type="compositionally biased region" description="Basic residues" evidence="1">
    <location>
        <begin position="253"/>
        <end position="272"/>
    </location>
</feature>
<evidence type="ECO:0000313" key="2">
    <source>
        <dbReference type="EMBL" id="KAK7604787.1"/>
    </source>
</evidence>
<comment type="caution">
    <text evidence="2">The sequence shown here is derived from an EMBL/GenBank/DDBJ whole genome shotgun (WGS) entry which is preliminary data.</text>
</comment>
<name>A0AAN9YB69_9HEMI</name>